<evidence type="ECO:0000313" key="2">
    <source>
        <dbReference type="EMBL" id="KAK1852523.1"/>
    </source>
</evidence>
<dbReference type="Proteomes" id="UP001243330">
    <property type="component" value="Unassembled WGS sequence"/>
</dbReference>
<evidence type="ECO:0000256" key="1">
    <source>
        <dbReference type="SAM" id="MobiDB-lite"/>
    </source>
</evidence>
<gene>
    <name evidence="2" type="ORF">CCHR01_04872</name>
</gene>
<accession>A0AAD9AR81</accession>
<feature type="region of interest" description="Disordered" evidence="1">
    <location>
        <begin position="1"/>
        <end position="32"/>
    </location>
</feature>
<dbReference type="AlphaFoldDB" id="A0AAD9AR81"/>
<comment type="caution">
    <text evidence="2">The sequence shown here is derived from an EMBL/GenBank/DDBJ whole genome shotgun (WGS) entry which is preliminary data.</text>
</comment>
<protein>
    <submittedName>
        <fullName evidence="2">Uncharacterized protein</fullName>
    </submittedName>
</protein>
<dbReference type="EMBL" id="JAQOWY010000073">
    <property type="protein sequence ID" value="KAK1852523.1"/>
    <property type="molecule type" value="Genomic_DNA"/>
</dbReference>
<name>A0AAD9AR81_9PEZI</name>
<keyword evidence="3" id="KW-1185">Reference proteome</keyword>
<organism evidence="2 3">
    <name type="scientific">Colletotrichum chrysophilum</name>
    <dbReference type="NCBI Taxonomy" id="1836956"/>
    <lineage>
        <taxon>Eukaryota</taxon>
        <taxon>Fungi</taxon>
        <taxon>Dikarya</taxon>
        <taxon>Ascomycota</taxon>
        <taxon>Pezizomycotina</taxon>
        <taxon>Sordariomycetes</taxon>
        <taxon>Hypocreomycetidae</taxon>
        <taxon>Glomerellales</taxon>
        <taxon>Glomerellaceae</taxon>
        <taxon>Colletotrichum</taxon>
        <taxon>Colletotrichum gloeosporioides species complex</taxon>
    </lineage>
</organism>
<evidence type="ECO:0000313" key="3">
    <source>
        <dbReference type="Proteomes" id="UP001243330"/>
    </source>
</evidence>
<reference evidence="2" key="1">
    <citation type="submission" date="2023-01" db="EMBL/GenBank/DDBJ databases">
        <title>Colletotrichum chrysophilum M932 genome sequence.</title>
        <authorList>
            <person name="Baroncelli R."/>
        </authorList>
    </citation>
    <scope>NUCLEOTIDE SEQUENCE</scope>
    <source>
        <strain evidence="2">M932</strain>
    </source>
</reference>
<proteinExistence type="predicted"/>
<sequence>MQSFPTLGQMGKKSRFKNSRPRNLATSQDGPK</sequence>